<proteinExistence type="predicted"/>
<comment type="caution">
    <text evidence="1">The sequence shown here is derived from an EMBL/GenBank/DDBJ whole genome shotgun (WGS) entry which is preliminary data.</text>
</comment>
<evidence type="ECO:0000313" key="1">
    <source>
        <dbReference type="EMBL" id="SDL45244.1"/>
    </source>
</evidence>
<name>A0ABY0QPU2_CLOCO</name>
<accession>A0ABY0QPU2</accession>
<organism evidence="1 2">
    <name type="scientific">Clostridium cochlearium</name>
    <dbReference type="NCBI Taxonomy" id="1494"/>
    <lineage>
        <taxon>Bacteria</taxon>
        <taxon>Bacillati</taxon>
        <taxon>Bacillota</taxon>
        <taxon>Clostridia</taxon>
        <taxon>Eubacteriales</taxon>
        <taxon>Clostridiaceae</taxon>
        <taxon>Clostridium</taxon>
    </lineage>
</organism>
<reference evidence="1 2" key="1">
    <citation type="submission" date="2016-10" db="EMBL/GenBank/DDBJ databases">
        <authorList>
            <person name="Varghese N."/>
            <person name="Submissions S."/>
        </authorList>
    </citation>
    <scope>NUCLEOTIDE SEQUENCE [LARGE SCALE GENOMIC DNA]</scope>
    <source>
        <strain evidence="1 2">NLAE-zl-C224</strain>
    </source>
</reference>
<protein>
    <submittedName>
        <fullName evidence="1">Uncharacterized protein</fullName>
    </submittedName>
</protein>
<dbReference type="Proteomes" id="UP000198811">
    <property type="component" value="Unassembled WGS sequence"/>
</dbReference>
<dbReference type="EMBL" id="FNGL01000039">
    <property type="protein sequence ID" value="SDL45244.1"/>
    <property type="molecule type" value="Genomic_DNA"/>
</dbReference>
<keyword evidence="2" id="KW-1185">Reference proteome</keyword>
<sequence length="32" mass="3979">MDIYRIVYIKIDIYGVKIKSNKNYKFRIKLEI</sequence>
<gene>
    <name evidence="1" type="ORF">SAMN05216497_1395</name>
</gene>
<evidence type="ECO:0000313" key="2">
    <source>
        <dbReference type="Proteomes" id="UP000198811"/>
    </source>
</evidence>